<evidence type="ECO:0000313" key="3">
    <source>
        <dbReference type="Proteomes" id="UP000562027"/>
    </source>
</evidence>
<sequence length="251" mass="27740">MRRYRFGDSDDFNDTMSSTHSLIALIKAEMKSAGLSYAALAQALSLSESSVKRMFAAGGEMPLSRVDEICRALNTDFAELSQKLLAQQPLRRELSLAQERAVVAEPKLLLMAICCLSQWSAEQILASYRLSEAEVTRYLAQLDSLGILELRPLNRYKLQVAKNVFAIPMGSRKCLFGMGCKARHAAHSRAMGKWRNAAGRPKRHLPCGLRRNRAICPPIPLHGLQPMLHGLGGQLIPIASQRDPIGIANTF</sequence>
<name>A0A840L5Y6_9BURK</name>
<feature type="domain" description="HTH cro/C1-type" evidence="1">
    <location>
        <begin position="26"/>
        <end position="80"/>
    </location>
</feature>
<dbReference type="SMART" id="SM00530">
    <property type="entry name" value="HTH_XRE"/>
    <property type="match status" value="1"/>
</dbReference>
<dbReference type="CDD" id="cd00093">
    <property type="entry name" value="HTH_XRE"/>
    <property type="match status" value="1"/>
</dbReference>
<evidence type="ECO:0000313" key="2">
    <source>
        <dbReference type="EMBL" id="MBB4843436.1"/>
    </source>
</evidence>
<dbReference type="GO" id="GO:0003677">
    <property type="term" value="F:DNA binding"/>
    <property type="evidence" value="ECO:0007669"/>
    <property type="project" value="InterPro"/>
</dbReference>
<dbReference type="EMBL" id="JACHLP010000003">
    <property type="protein sequence ID" value="MBB4843436.1"/>
    <property type="molecule type" value="Genomic_DNA"/>
</dbReference>
<accession>A0A840L5Y6</accession>
<gene>
    <name evidence="2" type="ORF">HNP55_001955</name>
</gene>
<reference evidence="2 3" key="1">
    <citation type="submission" date="2020-08" db="EMBL/GenBank/DDBJ databases">
        <title>Functional genomics of gut bacteria from endangered species of beetles.</title>
        <authorList>
            <person name="Carlos-Shanley C."/>
        </authorList>
    </citation>
    <scope>NUCLEOTIDE SEQUENCE [LARGE SCALE GENOMIC DNA]</scope>
    <source>
        <strain evidence="2 3">S00239</strain>
    </source>
</reference>
<proteinExistence type="predicted"/>
<dbReference type="Proteomes" id="UP000562027">
    <property type="component" value="Unassembled WGS sequence"/>
</dbReference>
<dbReference type="PROSITE" id="PS50943">
    <property type="entry name" value="HTH_CROC1"/>
    <property type="match status" value="1"/>
</dbReference>
<dbReference type="Gene3D" id="1.10.260.40">
    <property type="entry name" value="lambda repressor-like DNA-binding domains"/>
    <property type="match status" value="1"/>
</dbReference>
<dbReference type="InterPro" id="IPR001387">
    <property type="entry name" value="Cro/C1-type_HTH"/>
</dbReference>
<dbReference type="Pfam" id="PF13443">
    <property type="entry name" value="HTH_26"/>
    <property type="match status" value="1"/>
</dbReference>
<comment type="caution">
    <text evidence="2">The sequence shown here is derived from an EMBL/GenBank/DDBJ whole genome shotgun (WGS) entry which is preliminary data.</text>
</comment>
<keyword evidence="3" id="KW-1185">Reference proteome</keyword>
<protein>
    <submittedName>
        <fullName evidence="2">Transcriptional regulator with XRE-family HTH domain</fullName>
    </submittedName>
</protein>
<dbReference type="InterPro" id="IPR010982">
    <property type="entry name" value="Lambda_DNA-bd_dom_sf"/>
</dbReference>
<evidence type="ECO:0000259" key="1">
    <source>
        <dbReference type="PROSITE" id="PS50943"/>
    </source>
</evidence>
<dbReference type="AlphaFoldDB" id="A0A840L5Y6"/>
<organism evidence="2 3">
    <name type="scientific">Roseateles oligotrophus</name>
    <dbReference type="NCBI Taxonomy" id="1769250"/>
    <lineage>
        <taxon>Bacteria</taxon>
        <taxon>Pseudomonadati</taxon>
        <taxon>Pseudomonadota</taxon>
        <taxon>Betaproteobacteria</taxon>
        <taxon>Burkholderiales</taxon>
        <taxon>Sphaerotilaceae</taxon>
        <taxon>Roseateles</taxon>
    </lineage>
</organism>
<dbReference type="SUPFAM" id="SSF47413">
    <property type="entry name" value="lambda repressor-like DNA-binding domains"/>
    <property type="match status" value="1"/>
</dbReference>